<dbReference type="AlphaFoldDB" id="A0A067LTD1"/>
<reference evidence="2" key="1">
    <citation type="journal article" date="2014" name="Proc. Natl. Acad. Sci. U.S.A.">
        <title>Extensive sampling of basidiomycete genomes demonstrates inadequacy of the white-rot/brown-rot paradigm for wood decay fungi.</title>
        <authorList>
            <person name="Riley R."/>
            <person name="Salamov A.A."/>
            <person name="Brown D.W."/>
            <person name="Nagy L.G."/>
            <person name="Floudas D."/>
            <person name="Held B.W."/>
            <person name="Levasseur A."/>
            <person name="Lombard V."/>
            <person name="Morin E."/>
            <person name="Otillar R."/>
            <person name="Lindquist E.A."/>
            <person name="Sun H."/>
            <person name="LaButti K.M."/>
            <person name="Schmutz J."/>
            <person name="Jabbour D."/>
            <person name="Luo H."/>
            <person name="Baker S.E."/>
            <person name="Pisabarro A.G."/>
            <person name="Walton J.D."/>
            <person name="Blanchette R.A."/>
            <person name="Henrissat B."/>
            <person name="Martin F."/>
            <person name="Cullen D."/>
            <person name="Hibbett D.S."/>
            <person name="Grigoriev I.V."/>
        </authorList>
    </citation>
    <scope>NUCLEOTIDE SEQUENCE [LARGE SCALE GENOMIC DNA]</scope>
    <source>
        <strain evidence="2">FD-172 SS1</strain>
    </source>
</reference>
<evidence type="ECO:0000313" key="1">
    <source>
        <dbReference type="EMBL" id="KDQ05485.1"/>
    </source>
</evidence>
<dbReference type="OrthoDB" id="3256058at2759"/>
<protein>
    <submittedName>
        <fullName evidence="1">Uncharacterized protein</fullName>
    </submittedName>
</protein>
<dbReference type="HOGENOM" id="CLU_966980_0_0_1"/>
<accession>A0A067LTD1</accession>
<organism evidence="1 2">
    <name type="scientific">Botryobasidium botryosum (strain FD-172 SS1)</name>
    <dbReference type="NCBI Taxonomy" id="930990"/>
    <lineage>
        <taxon>Eukaryota</taxon>
        <taxon>Fungi</taxon>
        <taxon>Dikarya</taxon>
        <taxon>Basidiomycota</taxon>
        <taxon>Agaricomycotina</taxon>
        <taxon>Agaricomycetes</taxon>
        <taxon>Cantharellales</taxon>
        <taxon>Botryobasidiaceae</taxon>
        <taxon>Botryobasidium</taxon>
    </lineage>
</organism>
<name>A0A067LTD1_BOTB1</name>
<dbReference type="InParanoid" id="A0A067LTD1"/>
<keyword evidence="2" id="KW-1185">Reference proteome</keyword>
<sequence>MPERGRSASTSVSADMPETATVILPSSFTSEEQRRHGMATLVQHERVLREEDALRILELLRVAIKRYAYGVRQKVSNNAAVGQRAHTRMCTRVAKLYADVNAHAEQYRCVRSALLALGMDDDDGIFQELRQEDLGVSGVLWGKHFLGGGKSKVSWIWRVPQRGGAEADWLKEADKVLWFQCRAQVKRWREETEIIVEELRRCTKFFGAYETAWGKLIERGREMEGRSAFCQKKVNMYRRLKMESERNLRNLDHPYWHGRIG</sequence>
<proteinExistence type="predicted"/>
<dbReference type="STRING" id="930990.A0A067LTD1"/>
<evidence type="ECO:0000313" key="2">
    <source>
        <dbReference type="Proteomes" id="UP000027195"/>
    </source>
</evidence>
<dbReference type="EMBL" id="KL198325">
    <property type="protein sequence ID" value="KDQ05485.1"/>
    <property type="molecule type" value="Genomic_DNA"/>
</dbReference>
<gene>
    <name evidence="1" type="ORF">BOTBODRAFT_182533</name>
</gene>
<dbReference type="Proteomes" id="UP000027195">
    <property type="component" value="Unassembled WGS sequence"/>
</dbReference>